<protein>
    <submittedName>
        <fullName evidence="2">Uncharacterized protein</fullName>
    </submittedName>
</protein>
<dbReference type="Proteomes" id="UP000765509">
    <property type="component" value="Unassembled WGS sequence"/>
</dbReference>
<reference evidence="2" key="1">
    <citation type="submission" date="2021-03" db="EMBL/GenBank/DDBJ databases">
        <title>Draft genome sequence of rust myrtle Austropuccinia psidii MF-1, a brazilian biotype.</title>
        <authorList>
            <person name="Quecine M.C."/>
            <person name="Pachon D.M.R."/>
            <person name="Bonatelli M.L."/>
            <person name="Correr F.H."/>
            <person name="Franceschini L.M."/>
            <person name="Leite T.F."/>
            <person name="Margarido G.R.A."/>
            <person name="Almeida C.A."/>
            <person name="Ferrarezi J.A."/>
            <person name="Labate C.A."/>
        </authorList>
    </citation>
    <scope>NUCLEOTIDE SEQUENCE</scope>
    <source>
        <strain evidence="2">MF-1</strain>
    </source>
</reference>
<proteinExistence type="predicted"/>
<organism evidence="2 3">
    <name type="scientific">Austropuccinia psidii MF-1</name>
    <dbReference type="NCBI Taxonomy" id="1389203"/>
    <lineage>
        <taxon>Eukaryota</taxon>
        <taxon>Fungi</taxon>
        <taxon>Dikarya</taxon>
        <taxon>Basidiomycota</taxon>
        <taxon>Pucciniomycotina</taxon>
        <taxon>Pucciniomycetes</taxon>
        <taxon>Pucciniales</taxon>
        <taxon>Sphaerophragmiaceae</taxon>
        <taxon>Austropuccinia</taxon>
    </lineage>
</organism>
<feature type="compositionally biased region" description="Basic residues" evidence="1">
    <location>
        <begin position="125"/>
        <end position="142"/>
    </location>
</feature>
<gene>
    <name evidence="2" type="ORF">O181_081057</name>
</gene>
<evidence type="ECO:0000313" key="2">
    <source>
        <dbReference type="EMBL" id="MBW0541342.1"/>
    </source>
</evidence>
<comment type="caution">
    <text evidence="2">The sequence shown here is derived from an EMBL/GenBank/DDBJ whole genome shotgun (WGS) entry which is preliminary data.</text>
</comment>
<name>A0A9Q3FMU2_9BASI</name>
<keyword evidence="3" id="KW-1185">Reference proteome</keyword>
<dbReference type="AlphaFoldDB" id="A0A9Q3FMU2"/>
<accession>A0A9Q3FMU2</accession>
<sequence length="338" mass="38977">LNHFQVAAIEIYQCQYKNWFRAAKEEEWEICPSLEQGAMNSYLHPKSFLGQKETIELLGRWSPFSCKYKVKKIKNWLKNQSLLSIDKKKELETTPALETEGPVESTSSKPTPEVPKDKPKELQKKQKGPTNHKVKGKGKANWHRPYPQGYRIPKLEPSAMDNDICFVNSSFDVELGKFDAKLNKIILDISELKRNDKEYADWYQLTNVRLDSITNTCERIESKCQLQNDEMEDLFILNINDQLRILKDDVLEITKNTNQFATHLAKSDSERQKLKNEIIANVDQIHNNYEPHMPRHCTPLTKGKRSVKGGLTPFLGENVISEKDIPKLEECPTFSGEG</sequence>
<evidence type="ECO:0000313" key="3">
    <source>
        <dbReference type="Proteomes" id="UP000765509"/>
    </source>
</evidence>
<feature type="region of interest" description="Disordered" evidence="1">
    <location>
        <begin position="93"/>
        <end position="148"/>
    </location>
</feature>
<evidence type="ECO:0000256" key="1">
    <source>
        <dbReference type="SAM" id="MobiDB-lite"/>
    </source>
</evidence>
<dbReference type="EMBL" id="AVOT02046012">
    <property type="protein sequence ID" value="MBW0541342.1"/>
    <property type="molecule type" value="Genomic_DNA"/>
</dbReference>
<feature type="compositionally biased region" description="Basic and acidic residues" evidence="1">
    <location>
        <begin position="114"/>
        <end position="124"/>
    </location>
</feature>
<feature type="non-terminal residue" evidence="2">
    <location>
        <position position="1"/>
    </location>
</feature>